<dbReference type="EC" id="2.3.1.82" evidence="2"/>
<dbReference type="SUPFAM" id="SSF55729">
    <property type="entry name" value="Acyl-CoA N-acyltransferases (Nat)"/>
    <property type="match status" value="1"/>
</dbReference>
<evidence type="ECO:0000313" key="10">
    <source>
        <dbReference type="EMBL" id="SFC73736.1"/>
    </source>
</evidence>
<dbReference type="STRING" id="753702.SAMN04488102_1242"/>
<sequence>MFKIKSAGDHHIEQISELAHLLWPDENLSLLKKEMDHFHRDSTSELFICEENEDILGFAHVQLRYDYVEGTRTSPVGYLEGIYVRKPFRNQGIARQLVEVCEDWSRFMNASEFASDVELLNEASSLFHKAVGFKEVNRVICYAKAL</sequence>
<dbReference type="NCBIfam" id="NF043067">
    <property type="entry name" value="AAC_6p_group_E"/>
    <property type="match status" value="1"/>
</dbReference>
<dbReference type="Proteomes" id="UP000199612">
    <property type="component" value="Unassembled WGS sequence"/>
</dbReference>
<keyword evidence="6" id="KW-0012">Acyltransferase</keyword>
<dbReference type="PANTHER" id="PTHR43877">
    <property type="entry name" value="AMINOALKYLPHOSPHONATE N-ACETYLTRANSFERASE-RELATED-RELATED"/>
    <property type="match status" value="1"/>
</dbReference>
<keyword evidence="4 10" id="KW-0808">Transferase</keyword>
<dbReference type="AlphaFoldDB" id="A0A1I1LLA9"/>
<accession>A0A1I1LLA9</accession>
<evidence type="ECO:0000256" key="3">
    <source>
        <dbReference type="ARBA" id="ARBA00017677"/>
    </source>
</evidence>
<gene>
    <name evidence="10" type="ORF">SAMN04488102_1242</name>
</gene>
<evidence type="ECO:0000256" key="4">
    <source>
        <dbReference type="ARBA" id="ARBA00022679"/>
    </source>
</evidence>
<proteinExistence type="predicted"/>
<dbReference type="InterPro" id="IPR050832">
    <property type="entry name" value="Bact_Acetyltransf"/>
</dbReference>
<comment type="catalytic activity">
    <reaction evidence="8">
        <text>kanamycin B + acetyl-CoA = N(6')-acetylkanamycin B + CoA + H(+)</text>
        <dbReference type="Rhea" id="RHEA:16449"/>
        <dbReference type="ChEBI" id="CHEBI:15378"/>
        <dbReference type="ChEBI" id="CHEBI:57287"/>
        <dbReference type="ChEBI" id="CHEBI:57288"/>
        <dbReference type="ChEBI" id="CHEBI:58390"/>
        <dbReference type="ChEBI" id="CHEBI:58549"/>
        <dbReference type="EC" id="2.3.1.82"/>
    </reaction>
</comment>
<dbReference type="Pfam" id="PF00583">
    <property type="entry name" value="Acetyltransf_1"/>
    <property type="match status" value="1"/>
</dbReference>
<dbReference type="PROSITE" id="PS51186">
    <property type="entry name" value="GNAT"/>
    <property type="match status" value="1"/>
</dbReference>
<evidence type="ECO:0000256" key="6">
    <source>
        <dbReference type="ARBA" id="ARBA00023315"/>
    </source>
</evidence>
<evidence type="ECO:0000256" key="1">
    <source>
        <dbReference type="ARBA" id="ARBA00011738"/>
    </source>
</evidence>
<organism evidence="10 11">
    <name type="scientific">Alkalibacterium subtropicum</name>
    <dbReference type="NCBI Taxonomy" id="753702"/>
    <lineage>
        <taxon>Bacteria</taxon>
        <taxon>Bacillati</taxon>
        <taxon>Bacillota</taxon>
        <taxon>Bacilli</taxon>
        <taxon>Lactobacillales</taxon>
        <taxon>Carnobacteriaceae</taxon>
        <taxon>Alkalibacterium</taxon>
    </lineage>
</organism>
<dbReference type="PIRSF" id="PIRSF000452">
    <property type="entry name" value="6-N-acetyltransf"/>
    <property type="match status" value="1"/>
</dbReference>
<dbReference type="PANTHER" id="PTHR43877:SF2">
    <property type="entry name" value="AMINOALKYLPHOSPHONATE N-ACETYLTRANSFERASE-RELATED"/>
    <property type="match status" value="1"/>
</dbReference>
<dbReference type="Gene3D" id="3.40.630.30">
    <property type="match status" value="1"/>
</dbReference>
<evidence type="ECO:0000256" key="8">
    <source>
        <dbReference type="ARBA" id="ARBA00048923"/>
    </source>
</evidence>
<reference evidence="11" key="1">
    <citation type="submission" date="2016-10" db="EMBL/GenBank/DDBJ databases">
        <authorList>
            <person name="Varghese N."/>
            <person name="Submissions S."/>
        </authorList>
    </citation>
    <scope>NUCLEOTIDE SEQUENCE [LARGE SCALE GENOMIC DNA]</scope>
    <source>
        <strain evidence="11">DSM 23664</strain>
    </source>
</reference>
<dbReference type="InterPro" id="IPR024170">
    <property type="entry name" value="Aminoglycoside_N6-AcTrfrase"/>
</dbReference>
<dbReference type="EMBL" id="FOLT01000024">
    <property type="protein sequence ID" value="SFC73736.1"/>
    <property type="molecule type" value="Genomic_DNA"/>
</dbReference>
<dbReference type="GO" id="GO:0047663">
    <property type="term" value="F:aminoglycoside 6'-N-acetyltransferase activity"/>
    <property type="evidence" value="ECO:0007669"/>
    <property type="project" value="UniProtKB-EC"/>
</dbReference>
<evidence type="ECO:0000259" key="9">
    <source>
        <dbReference type="PROSITE" id="PS51186"/>
    </source>
</evidence>
<dbReference type="InterPro" id="IPR000182">
    <property type="entry name" value="GNAT_dom"/>
</dbReference>
<dbReference type="RefSeq" id="WP_177188711.1">
    <property type="nucleotide sequence ID" value="NZ_FOLT01000024.1"/>
</dbReference>
<evidence type="ECO:0000256" key="7">
    <source>
        <dbReference type="ARBA" id="ARBA00029660"/>
    </source>
</evidence>
<keyword evidence="5" id="KW-0046">Antibiotic resistance</keyword>
<feature type="domain" description="N-acetyltransferase" evidence="9">
    <location>
        <begin position="2"/>
        <end position="146"/>
    </location>
</feature>
<dbReference type="CDD" id="cd04301">
    <property type="entry name" value="NAT_SF"/>
    <property type="match status" value="1"/>
</dbReference>
<comment type="subunit">
    <text evidence="1">Homodimer.</text>
</comment>
<protein>
    <recommendedName>
        <fullName evidence="3">Aminoglycoside N(6')-acetyltransferase type 1</fullName>
        <ecNumber evidence="2">2.3.1.82</ecNumber>
    </recommendedName>
    <alternativeName>
        <fullName evidence="7">Aminoglycoside resistance protein</fullName>
    </alternativeName>
</protein>
<evidence type="ECO:0000256" key="2">
    <source>
        <dbReference type="ARBA" id="ARBA00012888"/>
    </source>
</evidence>
<evidence type="ECO:0000256" key="5">
    <source>
        <dbReference type="ARBA" id="ARBA00023251"/>
    </source>
</evidence>
<evidence type="ECO:0000313" key="11">
    <source>
        <dbReference type="Proteomes" id="UP000199612"/>
    </source>
</evidence>
<dbReference type="GO" id="GO:0046677">
    <property type="term" value="P:response to antibiotic"/>
    <property type="evidence" value="ECO:0007669"/>
    <property type="project" value="UniProtKB-KW"/>
</dbReference>
<keyword evidence="11" id="KW-1185">Reference proteome</keyword>
<dbReference type="InterPro" id="IPR016181">
    <property type="entry name" value="Acyl_CoA_acyltransferase"/>
</dbReference>
<name>A0A1I1LLA9_9LACT</name>